<dbReference type="EMBL" id="FQVC01000003">
    <property type="protein sequence ID" value="SHE90574.1"/>
    <property type="molecule type" value="Genomic_DNA"/>
</dbReference>
<evidence type="ECO:0000313" key="4">
    <source>
        <dbReference type="EMBL" id="SHE90574.1"/>
    </source>
</evidence>
<feature type="compositionally biased region" description="Basic and acidic residues" evidence="1">
    <location>
        <begin position="91"/>
        <end position="103"/>
    </location>
</feature>
<gene>
    <name evidence="4" type="ORF">SAMN02745223_01389</name>
    <name evidence="3" type="ORF">VW29_02170</name>
</gene>
<reference evidence="3 5" key="1">
    <citation type="submission" date="2015-03" db="EMBL/GenBank/DDBJ databases">
        <authorList>
            <person name="Hassan Y.I."/>
            <person name="Lepp D."/>
            <person name="Zhou T."/>
        </authorList>
    </citation>
    <scope>NUCLEOTIDE SEQUENCE [LARGE SCALE GENOMIC DNA]</scope>
    <source>
        <strain evidence="3 5">DSM 17137</strain>
    </source>
</reference>
<protein>
    <submittedName>
        <fullName evidence="3">Uncharacterized protein</fullName>
    </submittedName>
</protein>
<feature type="chain" id="PRO_5015038390" evidence="2">
    <location>
        <begin position="24"/>
        <end position="103"/>
    </location>
</feature>
<evidence type="ECO:0000313" key="5">
    <source>
        <dbReference type="Proteomes" id="UP000033608"/>
    </source>
</evidence>
<dbReference type="Proteomes" id="UP000033608">
    <property type="component" value="Unassembled WGS sequence"/>
</dbReference>
<evidence type="ECO:0000256" key="1">
    <source>
        <dbReference type="SAM" id="MobiDB-lite"/>
    </source>
</evidence>
<dbReference type="Proteomes" id="UP000184533">
    <property type="component" value="Unassembled WGS sequence"/>
</dbReference>
<dbReference type="AlphaFoldDB" id="A0A0F5LVJ5"/>
<feature type="region of interest" description="Disordered" evidence="1">
    <location>
        <begin position="76"/>
        <end position="103"/>
    </location>
</feature>
<reference evidence="4 6" key="2">
    <citation type="submission" date="2016-11" db="EMBL/GenBank/DDBJ databases">
        <authorList>
            <person name="Jaros S."/>
            <person name="Januszkiewicz K."/>
            <person name="Wedrychowicz H."/>
        </authorList>
    </citation>
    <scope>NUCLEOTIDE SEQUENCE [LARGE SCALE GENOMIC DNA]</scope>
    <source>
        <strain evidence="4 6">DSM 17137</strain>
    </source>
</reference>
<dbReference type="PATRIC" id="fig|1121477.3.peg.1490"/>
<evidence type="ECO:0000313" key="3">
    <source>
        <dbReference type="EMBL" id="KKB86395.1"/>
    </source>
</evidence>
<dbReference type="RefSeq" id="WP_046133725.1">
    <property type="nucleotide sequence ID" value="NZ_FQVC01000003.1"/>
</dbReference>
<proteinExistence type="predicted"/>
<name>A0A0F5LVJ5_9HYPH</name>
<dbReference type="STRING" id="1121477.SAMN02745223_01389"/>
<evidence type="ECO:0000313" key="6">
    <source>
        <dbReference type="Proteomes" id="UP000184533"/>
    </source>
</evidence>
<keyword evidence="5" id="KW-1185">Reference proteome</keyword>
<sequence>MNTSTIGIAVVLCSLSAALPALAGDVRAQLTPDLIYSHCQAAGVGSQTESTFMLPGGRVTGTVLCTEADLVAANMMAPTQYGEDEDGDDDNQARRGHDDNHDD</sequence>
<dbReference type="OrthoDB" id="1355270at28211"/>
<organism evidence="3 5">
    <name type="scientific">Devosia limi DSM 17137</name>
    <dbReference type="NCBI Taxonomy" id="1121477"/>
    <lineage>
        <taxon>Bacteria</taxon>
        <taxon>Pseudomonadati</taxon>
        <taxon>Pseudomonadota</taxon>
        <taxon>Alphaproteobacteria</taxon>
        <taxon>Hyphomicrobiales</taxon>
        <taxon>Devosiaceae</taxon>
        <taxon>Devosia</taxon>
    </lineage>
</organism>
<dbReference type="EMBL" id="LAJF01000036">
    <property type="protein sequence ID" value="KKB86395.1"/>
    <property type="molecule type" value="Genomic_DNA"/>
</dbReference>
<evidence type="ECO:0000256" key="2">
    <source>
        <dbReference type="SAM" id="SignalP"/>
    </source>
</evidence>
<keyword evidence="2" id="KW-0732">Signal</keyword>
<feature type="signal peptide" evidence="2">
    <location>
        <begin position="1"/>
        <end position="23"/>
    </location>
</feature>
<accession>A0A0F5LVJ5</accession>